<dbReference type="EMBL" id="AZHE01000002">
    <property type="protein sequence ID" value="KHO00658.1"/>
    <property type="molecule type" value="Genomic_DNA"/>
</dbReference>
<dbReference type="PANTHER" id="PTHR47256:SF3">
    <property type="entry name" value="ZN(II)2CYS6 TRANSCRIPTION FACTOR (EUROFUNG)"/>
    <property type="match status" value="1"/>
</dbReference>
<dbReference type="Proteomes" id="UP000030816">
    <property type="component" value="Unassembled WGS sequence"/>
</dbReference>
<dbReference type="InterPro" id="IPR053187">
    <property type="entry name" value="Notoamide_regulator"/>
</dbReference>
<comment type="caution">
    <text evidence="1">The sequence shown here is derived from an EMBL/GenBank/DDBJ whole genome shotgun (WGS) entry which is preliminary data.</text>
</comment>
<organism evidence="1 2">
    <name type="scientific">Metarhizium album (strain ARSEF 1941)</name>
    <dbReference type="NCBI Taxonomy" id="1081103"/>
    <lineage>
        <taxon>Eukaryota</taxon>
        <taxon>Fungi</taxon>
        <taxon>Dikarya</taxon>
        <taxon>Ascomycota</taxon>
        <taxon>Pezizomycotina</taxon>
        <taxon>Sordariomycetes</taxon>
        <taxon>Hypocreomycetidae</taxon>
        <taxon>Hypocreales</taxon>
        <taxon>Clavicipitaceae</taxon>
        <taxon>Metarhizium</taxon>
    </lineage>
</organism>
<dbReference type="AlphaFoldDB" id="A0A0B2X4H5"/>
<protein>
    <recommendedName>
        <fullName evidence="3">Transcription factor, fungi</fullName>
    </recommendedName>
</protein>
<gene>
    <name evidence="1" type="ORF">MAM_01436</name>
</gene>
<dbReference type="CDD" id="cd12148">
    <property type="entry name" value="fungal_TF_MHR"/>
    <property type="match status" value="1"/>
</dbReference>
<dbReference type="GeneID" id="63735891"/>
<proteinExistence type="predicted"/>
<evidence type="ECO:0000313" key="1">
    <source>
        <dbReference type="EMBL" id="KHO00658.1"/>
    </source>
</evidence>
<evidence type="ECO:0000313" key="2">
    <source>
        <dbReference type="Proteomes" id="UP000030816"/>
    </source>
</evidence>
<dbReference type="PANTHER" id="PTHR47256">
    <property type="entry name" value="ZN(II)2CYS6 TRANSCRIPTION FACTOR (EUROFUNG)-RELATED"/>
    <property type="match status" value="1"/>
</dbReference>
<evidence type="ECO:0008006" key="3">
    <source>
        <dbReference type="Google" id="ProtNLM"/>
    </source>
</evidence>
<dbReference type="RefSeq" id="XP_040681723.1">
    <property type="nucleotide sequence ID" value="XM_040820235.1"/>
</dbReference>
<sequence>MLLPDPSPLRIDRTPQLERLDRQALEGSIIKVPARPWTMVVGDGLVSELVTNLFNFDGTYLFPALDKDAFIEDMRSGDVKRSTYCTPLLVNAICAVQSNFSQSAKRFGAIAKKNLPDRFLEETKGLLEREQGRASIPNAIALVFMYMAVAISGKDRIYRTHLYTAYGLLGRLSLEQRFQALVSRLDSQKLRRIISHVLWGLYIVESRTAFYYSQTFFIPTPRLPKPPDEPGTANVDVLGRLYDESDGTVPLVPGVNTVNCHLTELWNELMQYICQGAAKGSDADLRVRKSFYCKLMAMHETEIIFTILRDVPLDTPCQNLFDLPGTTARDIIRKRCVTDIELLRSYMDRWQHLGSLACRHTHLCIHTLVPLLDDPAVHVAFSAACMIAQQCTLNMKVMGYLLQAVQAFAWAFGKTIPESARPFLRGWGAEAMEPDLPLSLVLPQQSDVVDALARDWGVHLDDGEDQLRLLIELWARQGQ</sequence>
<reference evidence="1 2" key="1">
    <citation type="journal article" date="2014" name="Proc. Natl. Acad. Sci. U.S.A.">
        <title>Trajectory and genomic determinants of fungal-pathogen speciation and host adaptation.</title>
        <authorList>
            <person name="Hu X."/>
            <person name="Xiao G."/>
            <person name="Zheng P."/>
            <person name="Shang Y."/>
            <person name="Su Y."/>
            <person name="Zhang X."/>
            <person name="Liu X."/>
            <person name="Zhan S."/>
            <person name="St Leger R.J."/>
            <person name="Wang C."/>
        </authorList>
    </citation>
    <scope>NUCLEOTIDE SEQUENCE [LARGE SCALE GENOMIC DNA]</scope>
    <source>
        <strain evidence="1 2">ARSEF 1941</strain>
    </source>
</reference>
<name>A0A0B2X4H5_METAS</name>
<dbReference type="STRING" id="1081103.A0A0B2X4H5"/>
<dbReference type="HOGENOM" id="CLU_007003_8_3_1"/>
<dbReference type="OrthoDB" id="2943660at2759"/>
<keyword evidence="2" id="KW-1185">Reference proteome</keyword>
<accession>A0A0B2X4H5</accession>